<evidence type="ECO:0000313" key="2">
    <source>
        <dbReference type="Proteomes" id="UP000813462"/>
    </source>
</evidence>
<dbReference type="EMBL" id="JAEACU010000006">
    <property type="protein sequence ID" value="KAH7524970.1"/>
    <property type="molecule type" value="Genomic_DNA"/>
</dbReference>
<accession>A0A978VAN5</accession>
<gene>
    <name evidence="1" type="ORF">FEM48_Zijuj06G0175700</name>
</gene>
<organism evidence="1 2">
    <name type="scientific">Ziziphus jujuba var. spinosa</name>
    <dbReference type="NCBI Taxonomy" id="714518"/>
    <lineage>
        <taxon>Eukaryota</taxon>
        <taxon>Viridiplantae</taxon>
        <taxon>Streptophyta</taxon>
        <taxon>Embryophyta</taxon>
        <taxon>Tracheophyta</taxon>
        <taxon>Spermatophyta</taxon>
        <taxon>Magnoliopsida</taxon>
        <taxon>eudicotyledons</taxon>
        <taxon>Gunneridae</taxon>
        <taxon>Pentapetalae</taxon>
        <taxon>rosids</taxon>
        <taxon>fabids</taxon>
        <taxon>Rosales</taxon>
        <taxon>Rhamnaceae</taxon>
        <taxon>Paliureae</taxon>
        <taxon>Ziziphus</taxon>
    </lineage>
</organism>
<proteinExistence type="predicted"/>
<name>A0A978VAN5_ZIZJJ</name>
<evidence type="ECO:0000313" key="1">
    <source>
        <dbReference type="EMBL" id="KAH7524970.1"/>
    </source>
</evidence>
<dbReference type="Proteomes" id="UP000813462">
    <property type="component" value="Unassembled WGS sequence"/>
</dbReference>
<sequence length="138" mass="15915">MPRTSTLNNVDFQKISNQEAKDHQPKGLCFNCNEKFTPSHHCQHPQLFMIEDSLEKDMDLQSDEATEDETMLEISIHAIEGAIQLALAHRLGLLITLNPILQFGFSQKLTTWLTKLLTKAKFYWTPRATESFKRLKQV</sequence>
<dbReference type="AlphaFoldDB" id="A0A978VAN5"/>
<comment type="caution">
    <text evidence="1">The sequence shown here is derived from an EMBL/GenBank/DDBJ whole genome shotgun (WGS) entry which is preliminary data.</text>
</comment>
<protein>
    <submittedName>
        <fullName evidence="1">Uncharacterized protein</fullName>
    </submittedName>
</protein>
<reference evidence="1" key="1">
    <citation type="journal article" date="2021" name="Front. Plant Sci.">
        <title>Chromosome-Scale Genome Assembly for Chinese Sour Jujube and Insights Into Its Genome Evolution and Domestication Signature.</title>
        <authorList>
            <person name="Shen L.-Y."/>
            <person name="Luo H."/>
            <person name="Wang X.-L."/>
            <person name="Wang X.-M."/>
            <person name="Qiu X.-J."/>
            <person name="Liu H."/>
            <person name="Zhou S.-S."/>
            <person name="Jia K.-H."/>
            <person name="Nie S."/>
            <person name="Bao Y.-T."/>
            <person name="Zhang R.-G."/>
            <person name="Yun Q.-Z."/>
            <person name="Chai Y.-H."/>
            <person name="Lu J.-Y."/>
            <person name="Li Y."/>
            <person name="Zhao S.-W."/>
            <person name="Mao J.-F."/>
            <person name="Jia S.-G."/>
            <person name="Mao Y.-M."/>
        </authorList>
    </citation>
    <scope>NUCLEOTIDE SEQUENCE</scope>
    <source>
        <strain evidence="1">AT0</strain>
        <tissue evidence="1">Leaf</tissue>
    </source>
</reference>